<gene>
    <name evidence="2" type="ORF">C444_06306</name>
</gene>
<feature type="transmembrane region" description="Helical" evidence="1">
    <location>
        <begin position="115"/>
        <end position="136"/>
    </location>
</feature>
<dbReference type="PATRIC" id="fig|1227453.3.peg.1266"/>
<name>M0LGR1_HALJT</name>
<evidence type="ECO:0000313" key="2">
    <source>
        <dbReference type="EMBL" id="EMA32812.1"/>
    </source>
</evidence>
<comment type="caution">
    <text evidence="2">The sequence shown here is derived from an EMBL/GenBank/DDBJ whole genome shotgun (WGS) entry which is preliminary data.</text>
</comment>
<organism evidence="2 3">
    <name type="scientific">Haloarcula japonica (strain ATCC 49778 / DSM 6131 / JCM 7785 / NBRC 101032 / NCIMB 13157 / TR-1)</name>
    <dbReference type="NCBI Taxonomy" id="1227453"/>
    <lineage>
        <taxon>Archaea</taxon>
        <taxon>Methanobacteriati</taxon>
        <taxon>Methanobacteriota</taxon>
        <taxon>Stenosarchaea group</taxon>
        <taxon>Halobacteria</taxon>
        <taxon>Halobacteriales</taxon>
        <taxon>Haloarculaceae</taxon>
        <taxon>Haloarcula</taxon>
    </lineage>
</organism>
<feature type="transmembrane region" description="Helical" evidence="1">
    <location>
        <begin position="156"/>
        <end position="177"/>
    </location>
</feature>
<dbReference type="Proteomes" id="UP000011524">
    <property type="component" value="Unassembled WGS sequence"/>
</dbReference>
<dbReference type="STRING" id="1227453.C444_06306"/>
<keyword evidence="3" id="KW-1185">Reference proteome</keyword>
<sequence length="179" mass="19119">MQILDSLVTLLTLILQLLLFFMLQLGVMVAITGGIGLAGGVLSVPVLSVLPDVRRFLVQASGGRPDDGTPSWRVVLRPRYLLLSFVFGILYGLTFVALLGPLIRLGLFPGRGEPTLSLALLPAVFVLASTLFAYGVHRYSSAWTGTATRRSVLAQWMVFLSVVVTVGTGSAYVAALAEL</sequence>
<keyword evidence="1" id="KW-0472">Membrane</keyword>
<dbReference type="eggNOG" id="ENOG502N5YF">
    <property type="taxonomic scope" value="Archaea"/>
</dbReference>
<evidence type="ECO:0000256" key="1">
    <source>
        <dbReference type="SAM" id="Phobius"/>
    </source>
</evidence>
<dbReference type="AlphaFoldDB" id="M0LGR1"/>
<keyword evidence="1" id="KW-1133">Transmembrane helix</keyword>
<reference evidence="2 3" key="1">
    <citation type="journal article" date="2014" name="PLoS Genet.">
        <title>Phylogenetically driven sequencing of extremely halophilic archaea reveals strategies for static and dynamic osmo-response.</title>
        <authorList>
            <person name="Becker E.A."/>
            <person name="Seitzer P.M."/>
            <person name="Tritt A."/>
            <person name="Larsen D."/>
            <person name="Krusor M."/>
            <person name="Yao A.I."/>
            <person name="Wu D."/>
            <person name="Madern D."/>
            <person name="Eisen J.A."/>
            <person name="Darling A.E."/>
            <person name="Facciotti M.T."/>
        </authorList>
    </citation>
    <scope>NUCLEOTIDE SEQUENCE [LARGE SCALE GENOMIC DNA]</scope>
    <source>
        <strain evidence="3">ATCC 49778 / DSM 6131 / JCM 7785 / NBRC 101032 / NCIMB 13157 / TR-1</strain>
    </source>
</reference>
<protein>
    <submittedName>
        <fullName evidence="2">Uncharacterized protein</fullName>
    </submittedName>
</protein>
<evidence type="ECO:0000313" key="3">
    <source>
        <dbReference type="Proteomes" id="UP000011524"/>
    </source>
</evidence>
<accession>M0LGR1</accession>
<proteinExistence type="predicted"/>
<dbReference type="EMBL" id="AOLY01000009">
    <property type="protein sequence ID" value="EMA32812.1"/>
    <property type="molecule type" value="Genomic_DNA"/>
</dbReference>
<keyword evidence="1" id="KW-0812">Transmembrane</keyword>
<feature type="transmembrane region" description="Helical" evidence="1">
    <location>
        <begin position="80"/>
        <end position="103"/>
    </location>
</feature>